<keyword evidence="3" id="KW-1185">Reference proteome</keyword>
<name>A0A4Q7SBP1_9BURK</name>
<proteinExistence type="predicted"/>
<evidence type="ECO:0000313" key="3">
    <source>
        <dbReference type="Proteomes" id="UP000291078"/>
    </source>
</evidence>
<comment type="caution">
    <text evidence="2">The sequence shown here is derived from an EMBL/GenBank/DDBJ whole genome shotgun (WGS) entry which is preliminary data.</text>
</comment>
<organism evidence="2 3">
    <name type="scientific">Cupriavidus agavae</name>
    <dbReference type="NCBI Taxonomy" id="1001822"/>
    <lineage>
        <taxon>Bacteria</taxon>
        <taxon>Pseudomonadati</taxon>
        <taxon>Pseudomonadota</taxon>
        <taxon>Betaproteobacteria</taxon>
        <taxon>Burkholderiales</taxon>
        <taxon>Burkholderiaceae</taxon>
        <taxon>Cupriavidus</taxon>
    </lineage>
</organism>
<dbReference type="EMBL" id="SGXM01000001">
    <property type="protein sequence ID" value="RZT42712.1"/>
    <property type="molecule type" value="Genomic_DNA"/>
</dbReference>
<evidence type="ECO:0000256" key="1">
    <source>
        <dbReference type="SAM" id="SignalP"/>
    </source>
</evidence>
<dbReference type="RefSeq" id="WP_130390684.1">
    <property type="nucleotide sequence ID" value="NZ_SGXM01000001.1"/>
</dbReference>
<dbReference type="InterPro" id="IPR010546">
    <property type="entry name" value="DUF1120"/>
</dbReference>
<dbReference type="Pfam" id="PF06551">
    <property type="entry name" value="DUF1120"/>
    <property type="match status" value="1"/>
</dbReference>
<protein>
    <submittedName>
        <fullName evidence="2">Uncharacterized protein DUF1120</fullName>
    </submittedName>
</protein>
<feature type="chain" id="PRO_5020509341" evidence="1">
    <location>
        <begin position="27"/>
        <end position="228"/>
    </location>
</feature>
<evidence type="ECO:0000313" key="2">
    <source>
        <dbReference type="EMBL" id="RZT42712.1"/>
    </source>
</evidence>
<sequence length="228" mass="23397">MRPRRLLSAMSLLAAAAAFSASVATAGSTAPFRVRADVLPVSCDVILANNGVVDFGVIPARNLSDNAFVMAGERSINLTLTCDAPAQVSITATDGRKGTAVAGMGAFLFPGAQNDQSTFGVGSVDGKNVGGYVLWRSTAAVADGGSTDFIASSDNGAVWQRGTTATNALIPDARMHGWALTGTTMPGAYSTISQTYNIRLGLNSRNGLPPLTGDTAIDGLATITIHYL</sequence>
<keyword evidence="1" id="KW-0732">Signal</keyword>
<dbReference type="Proteomes" id="UP000291078">
    <property type="component" value="Unassembled WGS sequence"/>
</dbReference>
<accession>A0A4Q7SBP1</accession>
<dbReference type="OrthoDB" id="8966046at2"/>
<dbReference type="AlphaFoldDB" id="A0A4Q7SBP1"/>
<reference evidence="2 3" key="1">
    <citation type="journal article" date="2015" name="Stand. Genomic Sci.">
        <title>Genomic Encyclopedia of Bacterial and Archaeal Type Strains, Phase III: the genomes of soil and plant-associated and newly described type strains.</title>
        <authorList>
            <person name="Whitman W.B."/>
            <person name="Woyke T."/>
            <person name="Klenk H.P."/>
            <person name="Zhou Y."/>
            <person name="Lilburn T.G."/>
            <person name="Beck B.J."/>
            <person name="De Vos P."/>
            <person name="Vandamme P."/>
            <person name="Eisen J.A."/>
            <person name="Garrity G."/>
            <person name="Hugenholtz P."/>
            <person name="Kyrpides N.C."/>
        </authorList>
    </citation>
    <scope>NUCLEOTIDE SEQUENCE [LARGE SCALE GENOMIC DNA]</scope>
    <source>
        <strain evidence="2 3">ASC-9842</strain>
    </source>
</reference>
<gene>
    <name evidence="2" type="ORF">EV147_1752</name>
</gene>
<feature type="signal peptide" evidence="1">
    <location>
        <begin position="1"/>
        <end position="26"/>
    </location>
</feature>